<name>A0A455T622_9CHLR</name>
<dbReference type="AlphaFoldDB" id="A0A455T622"/>
<gene>
    <name evidence="1" type="ORF">KTA_12230</name>
</gene>
<sequence>MLRWFRRKSTQARLSTPKVYDYANRSVSLAGDDVPVPYMLPKDDREINRLDFQHYMLRYALRSNYLAPIVEPKRILDVGCGTGRWLAEMAQLFPEAHLIGFDLNLPPASPSFPPNCTFRQGNLLDGLPFAAGSFDFVHQRLLVFALPADRWPLVIQDLVRVTRPGGWLELVEVDPLFQRSGPATTRMLQLIAAACQSRGIDLKMAVRLEPMLREAGLLHVTAQVISIPIGDWGGRLGNMARTDFAAGNQTIAPLVSAATGVSTEEYLQLATAWLHECEQYRTYCNFYVVYGQRPQ</sequence>
<proteinExistence type="predicted"/>
<organism evidence="1">
    <name type="scientific">Thermogemmatispora argillosa</name>
    <dbReference type="NCBI Taxonomy" id="2045280"/>
    <lineage>
        <taxon>Bacteria</taxon>
        <taxon>Bacillati</taxon>
        <taxon>Chloroflexota</taxon>
        <taxon>Ktedonobacteria</taxon>
        <taxon>Thermogemmatisporales</taxon>
        <taxon>Thermogemmatisporaceae</taxon>
        <taxon>Thermogemmatispora</taxon>
    </lineage>
</organism>
<evidence type="ECO:0008006" key="2">
    <source>
        <dbReference type="Google" id="ProtNLM"/>
    </source>
</evidence>
<reference evidence="1" key="1">
    <citation type="submission" date="2018-12" db="EMBL/GenBank/DDBJ databases">
        <title>Novel natural products biosynthetic potential of the class Ktedonobacteria.</title>
        <authorList>
            <person name="Zheng Y."/>
            <person name="Saitou A."/>
            <person name="Wang C.M."/>
            <person name="Toyoda A."/>
            <person name="Minakuchi Y."/>
            <person name="Sekiguchi Y."/>
            <person name="Ueda K."/>
            <person name="Takano H."/>
            <person name="Sakai Y."/>
            <person name="Yokota A."/>
            <person name="Yabe S."/>
        </authorList>
    </citation>
    <scope>NUCLEOTIDE SEQUENCE</scope>
    <source>
        <strain evidence="1">A3-2</strain>
    </source>
</reference>
<accession>A0A455T622</accession>
<protein>
    <recommendedName>
        <fullName evidence="2">Methyltransferase domain-containing protein</fullName>
    </recommendedName>
</protein>
<evidence type="ECO:0000313" key="1">
    <source>
        <dbReference type="EMBL" id="BBH93024.1"/>
    </source>
</evidence>
<dbReference type="InterPro" id="IPR029063">
    <property type="entry name" value="SAM-dependent_MTases_sf"/>
</dbReference>
<dbReference type="PANTHER" id="PTHR43591">
    <property type="entry name" value="METHYLTRANSFERASE"/>
    <property type="match status" value="1"/>
</dbReference>
<dbReference type="SUPFAM" id="SSF53335">
    <property type="entry name" value="S-adenosyl-L-methionine-dependent methyltransferases"/>
    <property type="match status" value="1"/>
</dbReference>
<dbReference type="Pfam" id="PF13489">
    <property type="entry name" value="Methyltransf_23"/>
    <property type="match status" value="1"/>
</dbReference>
<dbReference type="CDD" id="cd02440">
    <property type="entry name" value="AdoMet_MTases"/>
    <property type="match status" value="1"/>
</dbReference>
<dbReference type="EMBL" id="AP019377">
    <property type="protein sequence ID" value="BBH93024.1"/>
    <property type="molecule type" value="Genomic_DNA"/>
</dbReference>
<dbReference type="Gene3D" id="3.40.50.150">
    <property type="entry name" value="Vaccinia Virus protein VP39"/>
    <property type="match status" value="1"/>
</dbReference>